<dbReference type="SUPFAM" id="SSF48403">
    <property type="entry name" value="Ankyrin repeat"/>
    <property type="match status" value="1"/>
</dbReference>
<reference evidence="2 3" key="1">
    <citation type="submission" date="2024-07" db="EMBL/GenBank/DDBJ databases">
        <title>Section-level genome sequencing and comparative genomics of Aspergillus sections Usti and Cavernicolus.</title>
        <authorList>
            <consortium name="Lawrence Berkeley National Laboratory"/>
            <person name="Nybo J.L."/>
            <person name="Vesth T.C."/>
            <person name="Theobald S."/>
            <person name="Frisvad J.C."/>
            <person name="Larsen T.O."/>
            <person name="Kjaerboelling I."/>
            <person name="Rothschild-Mancinelli K."/>
            <person name="Lyhne E.K."/>
            <person name="Kogle M.E."/>
            <person name="Barry K."/>
            <person name="Clum A."/>
            <person name="Na H."/>
            <person name="Ledsgaard L."/>
            <person name="Lin J."/>
            <person name="Lipzen A."/>
            <person name="Kuo A."/>
            <person name="Riley R."/>
            <person name="Mondo S."/>
            <person name="Labutti K."/>
            <person name="Haridas S."/>
            <person name="Pangalinan J."/>
            <person name="Salamov A.A."/>
            <person name="Simmons B.A."/>
            <person name="Magnuson J.K."/>
            <person name="Chen J."/>
            <person name="Drula E."/>
            <person name="Henrissat B."/>
            <person name="Wiebenga A."/>
            <person name="Lubbers R.J."/>
            <person name="Gomes A.C."/>
            <person name="Makela M.R."/>
            <person name="Stajich J."/>
            <person name="Grigoriev I.V."/>
            <person name="Mortensen U.H."/>
            <person name="De Vries R.P."/>
            <person name="Baker S.E."/>
            <person name="Andersen M.R."/>
        </authorList>
    </citation>
    <scope>NUCLEOTIDE SEQUENCE [LARGE SCALE GENOMIC DNA]</scope>
    <source>
        <strain evidence="2 3">CBS 588.65</strain>
    </source>
</reference>
<name>A0ABR4GVW8_9EURO</name>
<dbReference type="PROSITE" id="PS50297">
    <property type="entry name" value="ANK_REP_REGION"/>
    <property type="match status" value="1"/>
</dbReference>
<dbReference type="Gene3D" id="1.25.40.20">
    <property type="entry name" value="Ankyrin repeat-containing domain"/>
    <property type="match status" value="1"/>
</dbReference>
<dbReference type="Proteomes" id="UP001610334">
    <property type="component" value="Unassembled WGS sequence"/>
</dbReference>
<dbReference type="InterPro" id="IPR036770">
    <property type="entry name" value="Ankyrin_rpt-contain_sf"/>
</dbReference>
<evidence type="ECO:0008006" key="4">
    <source>
        <dbReference type="Google" id="ProtNLM"/>
    </source>
</evidence>
<dbReference type="Pfam" id="PF12796">
    <property type="entry name" value="Ank_2"/>
    <property type="match status" value="1"/>
</dbReference>
<evidence type="ECO:0000313" key="3">
    <source>
        <dbReference type="Proteomes" id="UP001610334"/>
    </source>
</evidence>
<dbReference type="EMBL" id="JBFXLT010000148">
    <property type="protein sequence ID" value="KAL2803166.1"/>
    <property type="molecule type" value="Genomic_DNA"/>
</dbReference>
<feature type="repeat" description="ANK" evidence="1">
    <location>
        <begin position="1"/>
        <end position="31"/>
    </location>
</feature>
<dbReference type="InterPro" id="IPR002110">
    <property type="entry name" value="Ankyrin_rpt"/>
</dbReference>
<dbReference type="PROSITE" id="PS50088">
    <property type="entry name" value="ANK_REPEAT"/>
    <property type="match status" value="1"/>
</dbReference>
<proteinExistence type="predicted"/>
<evidence type="ECO:0000313" key="2">
    <source>
        <dbReference type="EMBL" id="KAL2803166.1"/>
    </source>
</evidence>
<keyword evidence="3" id="KW-1185">Reference proteome</keyword>
<gene>
    <name evidence="2" type="ORF">BJX63DRAFT_412802</name>
</gene>
<protein>
    <recommendedName>
        <fullName evidence="4">Ankyrin repeat protein</fullName>
    </recommendedName>
</protein>
<dbReference type="SMART" id="SM00248">
    <property type="entry name" value="ANK"/>
    <property type="match status" value="2"/>
</dbReference>
<accession>A0ABR4GVW8</accession>
<evidence type="ECO:0000256" key="1">
    <source>
        <dbReference type="PROSITE-ProRule" id="PRU00023"/>
    </source>
</evidence>
<organism evidence="2 3">
    <name type="scientific">Aspergillus granulosus</name>
    <dbReference type="NCBI Taxonomy" id="176169"/>
    <lineage>
        <taxon>Eukaryota</taxon>
        <taxon>Fungi</taxon>
        <taxon>Dikarya</taxon>
        <taxon>Ascomycota</taxon>
        <taxon>Pezizomycotina</taxon>
        <taxon>Eurotiomycetes</taxon>
        <taxon>Eurotiomycetidae</taxon>
        <taxon>Eurotiales</taxon>
        <taxon>Aspergillaceae</taxon>
        <taxon>Aspergillus</taxon>
        <taxon>Aspergillus subgen. Nidulantes</taxon>
    </lineage>
</organism>
<sequence length="64" mass="7049">MTALHLAAEDGNLDATRLLLQYGADFHIAEHGSTAEKLAISKGHTEVAKLLQGWKHKKSSILRR</sequence>
<keyword evidence="1" id="KW-0040">ANK repeat</keyword>
<comment type="caution">
    <text evidence="2">The sequence shown here is derived from an EMBL/GenBank/DDBJ whole genome shotgun (WGS) entry which is preliminary data.</text>
</comment>